<dbReference type="GO" id="GO:0042274">
    <property type="term" value="P:ribosomal small subunit biogenesis"/>
    <property type="evidence" value="ECO:0007669"/>
    <property type="project" value="UniProtKB-UniRule"/>
</dbReference>
<dbReference type="Gene3D" id="3.40.50.300">
    <property type="entry name" value="P-loop containing nucleotide triphosphate hydrolases"/>
    <property type="match status" value="1"/>
</dbReference>
<keyword evidence="5 10" id="KW-0547">Nucleotide-binding</keyword>
<keyword evidence="4 10" id="KW-0699">rRNA-binding</keyword>
<name>V5WJL8_9SPIO</name>
<reference evidence="13 14" key="1">
    <citation type="journal article" date="2015" name="Stand. Genomic Sci.">
        <title>Complete genome sequence and description of Salinispira pacifica gen. nov., sp. nov., a novel spirochaete isolated form a hypersaline microbial mat.</title>
        <authorList>
            <person name="Ben Hania W."/>
            <person name="Joseph M."/>
            <person name="Schumann P."/>
            <person name="Bunk B."/>
            <person name="Fiebig A."/>
            <person name="Sproer C."/>
            <person name="Klenk H.P."/>
            <person name="Fardeau M.L."/>
            <person name="Spring S."/>
        </authorList>
    </citation>
    <scope>NUCLEOTIDE SEQUENCE [LARGE SCALE GENOMIC DNA]</scope>
    <source>
        <strain evidence="13 14">L21-RPul-D2</strain>
    </source>
</reference>
<dbReference type="eggNOG" id="COG1162">
    <property type="taxonomic scope" value="Bacteria"/>
</dbReference>
<evidence type="ECO:0000256" key="8">
    <source>
        <dbReference type="ARBA" id="ARBA00022884"/>
    </source>
</evidence>
<dbReference type="RefSeq" id="WP_024268278.1">
    <property type="nucleotide sequence ID" value="NC_023035.1"/>
</dbReference>
<protein>
    <recommendedName>
        <fullName evidence="10">Small ribosomal subunit biogenesis GTPase RsgA</fullName>
        <ecNumber evidence="10">3.6.1.-</ecNumber>
    </recommendedName>
</protein>
<dbReference type="Gene3D" id="2.40.50.140">
    <property type="entry name" value="Nucleic acid-binding proteins"/>
    <property type="match status" value="1"/>
</dbReference>
<dbReference type="Proteomes" id="UP000018680">
    <property type="component" value="Chromosome"/>
</dbReference>
<feature type="binding site" evidence="10">
    <location>
        <begin position="205"/>
        <end position="213"/>
    </location>
    <ligand>
        <name>GTP</name>
        <dbReference type="ChEBI" id="CHEBI:37565"/>
    </ligand>
</feature>
<dbReference type="GO" id="GO:0046872">
    <property type="term" value="F:metal ion binding"/>
    <property type="evidence" value="ECO:0007669"/>
    <property type="project" value="UniProtKB-KW"/>
</dbReference>
<gene>
    <name evidence="10" type="primary">rsgA</name>
    <name evidence="13" type="ORF">L21SP2_1990</name>
</gene>
<evidence type="ECO:0000256" key="3">
    <source>
        <dbReference type="ARBA" id="ARBA00022723"/>
    </source>
</evidence>
<keyword evidence="3 10" id="KW-0479">Metal-binding</keyword>
<dbReference type="HAMAP" id="MF_01820">
    <property type="entry name" value="GTPase_RsgA"/>
    <property type="match status" value="1"/>
</dbReference>
<evidence type="ECO:0000256" key="2">
    <source>
        <dbReference type="ARBA" id="ARBA00022517"/>
    </source>
</evidence>
<feature type="binding site" evidence="10">
    <location>
        <position position="286"/>
    </location>
    <ligand>
        <name>Zn(2+)</name>
        <dbReference type="ChEBI" id="CHEBI:29105"/>
    </ligand>
</feature>
<evidence type="ECO:0000313" key="14">
    <source>
        <dbReference type="Proteomes" id="UP000018680"/>
    </source>
</evidence>
<dbReference type="GO" id="GO:0003924">
    <property type="term" value="F:GTPase activity"/>
    <property type="evidence" value="ECO:0007669"/>
    <property type="project" value="UniProtKB-UniRule"/>
</dbReference>
<proteinExistence type="inferred from homology"/>
<evidence type="ECO:0000313" key="13">
    <source>
        <dbReference type="EMBL" id="AHC15361.1"/>
    </source>
</evidence>
<evidence type="ECO:0000256" key="4">
    <source>
        <dbReference type="ARBA" id="ARBA00022730"/>
    </source>
</evidence>
<comment type="similarity">
    <text evidence="10">Belongs to the TRAFAC class YlqF/YawG GTPase family. RsgA subfamily.</text>
</comment>
<organism evidence="13 14">
    <name type="scientific">Salinispira pacifica</name>
    <dbReference type="NCBI Taxonomy" id="1307761"/>
    <lineage>
        <taxon>Bacteria</taxon>
        <taxon>Pseudomonadati</taxon>
        <taxon>Spirochaetota</taxon>
        <taxon>Spirochaetia</taxon>
        <taxon>Spirochaetales</taxon>
        <taxon>Spirochaetaceae</taxon>
        <taxon>Salinispira</taxon>
    </lineage>
</organism>
<dbReference type="NCBIfam" id="TIGR00157">
    <property type="entry name" value="ribosome small subunit-dependent GTPase A"/>
    <property type="match status" value="1"/>
</dbReference>
<sequence length="366" mass="41153">MNTTNLESIGWNSHWNRKYLETCKTNVQGKDCIPARITGRHHDLFTVQSEDREFLCNPAGRLRQGRTWPAVGDWVILQLPDDNSNGVIHTVLERRSSFQRSASGKRSSLQIIAANIDLVLIISGMDGDFNLRRIERYMTLAWDSGASPVLILNKEDLVEHPDDYVHEAELYTPGAPIFHISAKNGSGVDALRSHFTQGQTAVLVGSSGSGKSTLLNALLGEDVQKTSSLRENDHRGRHTTTSRQLFPLADFGAIIDTPGLREVGLSVDSSSMDTSFSDISELAGYCRFKDCSHEHEPGCAVLEAVREERILPDRYEAYLKQKKELFFMQNRQEALRRKHEWEKEIAQYVKKQRKKAGKGRDAENGS</sequence>
<dbReference type="PROSITE" id="PS50936">
    <property type="entry name" value="ENGC_GTPASE"/>
    <property type="match status" value="1"/>
</dbReference>
<feature type="binding site" evidence="10">
    <location>
        <begin position="153"/>
        <end position="156"/>
    </location>
    <ligand>
        <name>GTP</name>
        <dbReference type="ChEBI" id="CHEBI:37565"/>
    </ligand>
</feature>
<feature type="binding site" evidence="10">
    <location>
        <position position="293"/>
    </location>
    <ligand>
        <name>Zn(2+)</name>
        <dbReference type="ChEBI" id="CHEBI:29105"/>
    </ligand>
</feature>
<keyword evidence="6 10" id="KW-0378">Hydrolase</keyword>
<dbReference type="InterPro" id="IPR004881">
    <property type="entry name" value="Ribosome_biogen_GTPase_RsgA"/>
</dbReference>
<comment type="subcellular location">
    <subcellularLocation>
        <location evidence="10">Cytoplasm</location>
    </subcellularLocation>
</comment>
<evidence type="ECO:0000259" key="12">
    <source>
        <dbReference type="PROSITE" id="PS51721"/>
    </source>
</evidence>
<dbReference type="PROSITE" id="PS51721">
    <property type="entry name" value="G_CP"/>
    <property type="match status" value="1"/>
</dbReference>
<comment type="cofactor">
    <cofactor evidence="10">
        <name>Zn(2+)</name>
        <dbReference type="ChEBI" id="CHEBI:29105"/>
    </cofactor>
    <text evidence="10">Binds 1 zinc ion per subunit.</text>
</comment>
<feature type="domain" description="CP-type G" evidence="12">
    <location>
        <begin position="106"/>
        <end position="263"/>
    </location>
</feature>
<evidence type="ECO:0000256" key="1">
    <source>
        <dbReference type="ARBA" id="ARBA00022490"/>
    </source>
</evidence>
<evidence type="ECO:0000256" key="10">
    <source>
        <dbReference type="HAMAP-Rule" id="MF_01820"/>
    </source>
</evidence>
<comment type="subunit">
    <text evidence="10">Monomer. Associates with 30S ribosomal subunit, binds 16S rRNA.</text>
</comment>
<dbReference type="InterPro" id="IPR010914">
    <property type="entry name" value="RsgA_GTPase_dom"/>
</dbReference>
<dbReference type="HOGENOM" id="CLU_033617_0_1_12"/>
<feature type="domain" description="EngC GTPase" evidence="11">
    <location>
        <begin position="114"/>
        <end position="261"/>
    </location>
</feature>
<dbReference type="OrthoDB" id="9809485at2"/>
<evidence type="ECO:0000256" key="7">
    <source>
        <dbReference type="ARBA" id="ARBA00022833"/>
    </source>
</evidence>
<dbReference type="SUPFAM" id="SSF50249">
    <property type="entry name" value="Nucleic acid-binding proteins"/>
    <property type="match status" value="1"/>
</dbReference>
<dbReference type="GO" id="GO:0005525">
    <property type="term" value="F:GTP binding"/>
    <property type="evidence" value="ECO:0007669"/>
    <property type="project" value="UniProtKB-UniRule"/>
</dbReference>
<keyword evidence="8 10" id="KW-0694">RNA-binding</keyword>
<comment type="function">
    <text evidence="10">One of several proteins that assist in the late maturation steps of the functional core of the 30S ribosomal subunit. Helps release RbfA from mature subunits. May play a role in the assembly of ribosomal proteins into the subunit. Circularly permuted GTPase that catalyzes slow GTP hydrolysis, GTPase activity is stimulated by the 30S ribosomal subunit.</text>
</comment>
<feature type="binding site" evidence="10">
    <location>
        <position position="299"/>
    </location>
    <ligand>
        <name>Zn(2+)</name>
        <dbReference type="ChEBI" id="CHEBI:29105"/>
    </ligand>
</feature>
<accession>V5WJL8</accession>
<dbReference type="STRING" id="1307761.L21SP2_1990"/>
<evidence type="ECO:0000256" key="9">
    <source>
        <dbReference type="ARBA" id="ARBA00023134"/>
    </source>
</evidence>
<dbReference type="PANTHER" id="PTHR32120">
    <property type="entry name" value="SMALL RIBOSOMAL SUBUNIT BIOGENESIS GTPASE RSGA"/>
    <property type="match status" value="1"/>
</dbReference>
<dbReference type="Gene3D" id="1.10.40.50">
    <property type="entry name" value="Probable gtpase engc, domain 3"/>
    <property type="match status" value="1"/>
</dbReference>
<dbReference type="KEGG" id="slr:L21SP2_1990"/>
<dbReference type="InterPro" id="IPR012340">
    <property type="entry name" value="NA-bd_OB-fold"/>
</dbReference>
<dbReference type="PANTHER" id="PTHR32120:SF10">
    <property type="entry name" value="SMALL RIBOSOMAL SUBUNIT BIOGENESIS GTPASE RSGA"/>
    <property type="match status" value="1"/>
</dbReference>
<dbReference type="InterPro" id="IPR027417">
    <property type="entry name" value="P-loop_NTPase"/>
</dbReference>
<evidence type="ECO:0000256" key="6">
    <source>
        <dbReference type="ARBA" id="ARBA00022801"/>
    </source>
</evidence>
<dbReference type="InterPro" id="IPR030378">
    <property type="entry name" value="G_CP_dom"/>
</dbReference>
<dbReference type="SUPFAM" id="SSF52540">
    <property type="entry name" value="P-loop containing nucleoside triphosphate hydrolases"/>
    <property type="match status" value="1"/>
</dbReference>
<dbReference type="GO" id="GO:0019843">
    <property type="term" value="F:rRNA binding"/>
    <property type="evidence" value="ECO:0007669"/>
    <property type="project" value="UniProtKB-KW"/>
</dbReference>
<evidence type="ECO:0000259" key="11">
    <source>
        <dbReference type="PROSITE" id="PS50936"/>
    </source>
</evidence>
<keyword evidence="1 10" id="KW-0963">Cytoplasm</keyword>
<keyword evidence="7 10" id="KW-0862">Zinc</keyword>
<dbReference type="Pfam" id="PF03193">
    <property type="entry name" value="RsgA_GTPase"/>
    <property type="match status" value="1"/>
</dbReference>
<dbReference type="EMBL" id="CP006939">
    <property type="protein sequence ID" value="AHC15361.1"/>
    <property type="molecule type" value="Genomic_DNA"/>
</dbReference>
<dbReference type="CDD" id="cd01854">
    <property type="entry name" value="YjeQ_EngC"/>
    <property type="match status" value="1"/>
</dbReference>
<keyword evidence="14" id="KW-1185">Reference proteome</keyword>
<keyword evidence="9 10" id="KW-0342">GTP-binding</keyword>
<feature type="binding site" evidence="10">
    <location>
        <position position="291"/>
    </location>
    <ligand>
        <name>Zn(2+)</name>
        <dbReference type="ChEBI" id="CHEBI:29105"/>
    </ligand>
</feature>
<dbReference type="AlphaFoldDB" id="V5WJL8"/>
<evidence type="ECO:0000256" key="5">
    <source>
        <dbReference type="ARBA" id="ARBA00022741"/>
    </source>
</evidence>
<dbReference type="GO" id="GO:0005737">
    <property type="term" value="C:cytoplasm"/>
    <property type="evidence" value="ECO:0007669"/>
    <property type="project" value="UniProtKB-SubCell"/>
</dbReference>
<dbReference type="EC" id="3.6.1.-" evidence="10"/>
<keyword evidence="2 10" id="KW-0690">Ribosome biogenesis</keyword>